<dbReference type="GeneID" id="70623640"/>
<evidence type="ECO:0000313" key="1">
    <source>
        <dbReference type="EMBL" id="AFI44247.1"/>
    </source>
</evidence>
<keyword evidence="1" id="KW-0496">Mitochondrion</keyword>
<accession>A0A806GLY2</accession>
<gene>
    <name evidence="1" type="primary">ND4L</name>
</gene>
<geneLocation type="mitochondrion" evidence="1"/>
<dbReference type="CTD" id="4539"/>
<protein>
    <submittedName>
        <fullName evidence="1">NADH dehydrogenase subunit 4L</fullName>
    </submittedName>
</protein>
<dbReference type="RefSeq" id="YP_010269813.1">
    <property type="nucleotide sequence ID" value="NC_060708.1"/>
</dbReference>
<proteinExistence type="predicted"/>
<reference evidence="1" key="1">
    <citation type="submission" date="2012-03" db="EMBL/GenBank/DDBJ databases">
        <title>The complete mitochondrial genome sequence of Pomphorhynchus laevis (Acanthocephala: Palaeacanthocephala).</title>
        <authorList>
            <person name="Pan T."/>
            <person name="Nie P."/>
        </authorList>
    </citation>
    <scope>NUCLEOTIDE SEQUENCE</scope>
</reference>
<dbReference type="AlphaFoldDB" id="A0A806GLY2"/>
<dbReference type="EMBL" id="JQ769144">
    <property type="protein sequence ID" value="AFI44247.1"/>
    <property type="molecule type" value="Genomic_DNA"/>
</dbReference>
<sequence length="88" mass="9318">MVCGCYLGCKEFKVDGVVGCLWDNMHIVFSKCSFGSGHVPWCEGYFVSGGYGFGIDRGGGLKGLCSGITRVWGQSGVSCFISFVVSAI</sequence>
<name>A0A806GLY2_9BILA</name>
<organism evidence="1">
    <name type="scientific">Pomphorhynchus laevis</name>
    <dbReference type="NCBI Taxonomy" id="141832"/>
    <lineage>
        <taxon>Eukaryota</taxon>
        <taxon>Metazoa</taxon>
        <taxon>Spiralia</taxon>
        <taxon>Lophotrochozoa</taxon>
        <taxon>Acanthocephala</taxon>
        <taxon>Palaeacanthocephala</taxon>
        <taxon>Echinorhynchida</taxon>
        <taxon>Pomphorhynchidae</taxon>
        <taxon>Pomphorhynchus</taxon>
    </lineage>
</organism>